<evidence type="ECO:0000313" key="2">
    <source>
        <dbReference type="EMBL" id="DAD73831.1"/>
    </source>
</evidence>
<organism evidence="2">
    <name type="scientific">Siphoviridae sp. ctMaD24</name>
    <dbReference type="NCBI Taxonomy" id="2826261"/>
    <lineage>
        <taxon>Viruses</taxon>
        <taxon>Duplodnaviria</taxon>
        <taxon>Heunggongvirae</taxon>
        <taxon>Uroviricota</taxon>
        <taxon>Caudoviricetes</taxon>
    </lineage>
</organism>
<dbReference type="SMART" id="SM00530">
    <property type="entry name" value="HTH_XRE"/>
    <property type="match status" value="1"/>
</dbReference>
<protein>
    <submittedName>
        <fullName evidence="2">Helix-turn-helix domain protein</fullName>
    </submittedName>
</protein>
<dbReference type="InterPro" id="IPR001387">
    <property type="entry name" value="Cro/C1-type_HTH"/>
</dbReference>
<dbReference type="SUPFAM" id="SSF47413">
    <property type="entry name" value="lambda repressor-like DNA-binding domains"/>
    <property type="match status" value="1"/>
</dbReference>
<evidence type="ECO:0000259" key="1">
    <source>
        <dbReference type="PROSITE" id="PS50943"/>
    </source>
</evidence>
<dbReference type="InterPro" id="IPR010982">
    <property type="entry name" value="Lambda_DNA-bd_dom_sf"/>
</dbReference>
<dbReference type="Gene3D" id="1.10.260.40">
    <property type="entry name" value="lambda repressor-like DNA-binding domains"/>
    <property type="match status" value="1"/>
</dbReference>
<dbReference type="CDD" id="cd00093">
    <property type="entry name" value="HTH_XRE"/>
    <property type="match status" value="1"/>
</dbReference>
<dbReference type="GO" id="GO:0003677">
    <property type="term" value="F:DNA binding"/>
    <property type="evidence" value="ECO:0007669"/>
    <property type="project" value="InterPro"/>
</dbReference>
<dbReference type="Pfam" id="PF01381">
    <property type="entry name" value="HTH_3"/>
    <property type="match status" value="1"/>
</dbReference>
<accession>A0A8S5LVD9</accession>
<reference evidence="2" key="1">
    <citation type="journal article" date="2021" name="Proc. Natl. Acad. Sci. U.S.A.">
        <title>A Catalog of Tens of Thousands of Viruses from Human Metagenomes Reveals Hidden Associations with Chronic Diseases.</title>
        <authorList>
            <person name="Tisza M.J."/>
            <person name="Buck C.B."/>
        </authorList>
    </citation>
    <scope>NUCLEOTIDE SEQUENCE</scope>
    <source>
        <strain evidence="2">CtMaD24</strain>
    </source>
</reference>
<feature type="domain" description="HTH cro/C1-type" evidence="1">
    <location>
        <begin position="35"/>
        <end position="91"/>
    </location>
</feature>
<dbReference type="PROSITE" id="PS50943">
    <property type="entry name" value="HTH_CROC1"/>
    <property type="match status" value="1"/>
</dbReference>
<dbReference type="EMBL" id="BK014745">
    <property type="protein sequence ID" value="DAD73831.1"/>
    <property type="molecule type" value="Genomic_DNA"/>
</dbReference>
<proteinExistence type="predicted"/>
<sequence length="91" mass="10288">MKTWEDYKNHVKSIDTESRRSMEEIEEIAAIVSSMIERRTALGISQRTLAQRCGLPQSSVARIESFKTTPKIDTLLKLMQPLGLKLQVAAL</sequence>
<name>A0A8S5LVD9_9CAUD</name>